<dbReference type="SUPFAM" id="SSF53335">
    <property type="entry name" value="S-adenosyl-L-methionine-dependent methyltransferases"/>
    <property type="match status" value="1"/>
</dbReference>
<dbReference type="PANTHER" id="PTHR10629">
    <property type="entry name" value="CYTOSINE-SPECIFIC METHYLTRANSFERASE"/>
    <property type="match status" value="1"/>
</dbReference>
<dbReference type="Proteomes" id="UP001060414">
    <property type="component" value="Chromosome"/>
</dbReference>
<evidence type="ECO:0000313" key="9">
    <source>
        <dbReference type="EMBL" id="UWZ79184.1"/>
    </source>
</evidence>
<dbReference type="NCBIfam" id="TIGR00675">
    <property type="entry name" value="dcm"/>
    <property type="match status" value="1"/>
</dbReference>
<organism evidence="9 10">
    <name type="scientific">Geoalkalibacter halelectricus</name>
    <dbReference type="NCBI Taxonomy" id="2847045"/>
    <lineage>
        <taxon>Bacteria</taxon>
        <taxon>Pseudomonadati</taxon>
        <taxon>Thermodesulfobacteriota</taxon>
        <taxon>Desulfuromonadia</taxon>
        <taxon>Desulfuromonadales</taxon>
        <taxon>Geoalkalibacteraceae</taxon>
        <taxon>Geoalkalibacter</taxon>
    </lineage>
</organism>
<dbReference type="PROSITE" id="PS00094">
    <property type="entry name" value="C5_MTASE_1"/>
    <property type="match status" value="1"/>
</dbReference>
<dbReference type="InterPro" id="IPR018117">
    <property type="entry name" value="C5_DNA_meth_AS"/>
</dbReference>
<keyword evidence="3 6" id="KW-0949">S-adenosyl-L-methionine</keyword>
<feature type="active site" evidence="6">
    <location>
        <position position="115"/>
    </location>
</feature>
<dbReference type="PANTHER" id="PTHR10629:SF52">
    <property type="entry name" value="DNA (CYTOSINE-5)-METHYLTRANSFERASE 1"/>
    <property type="match status" value="1"/>
</dbReference>
<evidence type="ECO:0000256" key="2">
    <source>
        <dbReference type="ARBA" id="ARBA00022679"/>
    </source>
</evidence>
<dbReference type="Pfam" id="PF00145">
    <property type="entry name" value="DNA_methylase"/>
    <property type="match status" value="1"/>
</dbReference>
<reference evidence="9" key="1">
    <citation type="journal article" date="2022" name="Environ. Microbiol.">
        <title>Geoalkalibacter halelectricus SAP #1 sp. nov. possessing extracellular electron transfer and mineral#reducing capabilities from a haloalkaline environment.</title>
        <authorList>
            <person name="Yadav S."/>
            <person name="Singh R."/>
            <person name="Sundharam S.S."/>
            <person name="Chaudhary S."/>
            <person name="Krishnamurthi S."/>
            <person name="Patil S.A."/>
        </authorList>
    </citation>
    <scope>NUCLEOTIDE SEQUENCE</scope>
    <source>
        <strain evidence="9">SAP-1</strain>
    </source>
</reference>
<keyword evidence="10" id="KW-1185">Reference proteome</keyword>
<evidence type="ECO:0000256" key="3">
    <source>
        <dbReference type="ARBA" id="ARBA00022691"/>
    </source>
</evidence>
<evidence type="ECO:0000256" key="6">
    <source>
        <dbReference type="PROSITE-ProRule" id="PRU01016"/>
    </source>
</evidence>
<keyword evidence="1 6" id="KW-0489">Methyltransferase</keyword>
<dbReference type="PRINTS" id="PR00105">
    <property type="entry name" value="C5METTRFRASE"/>
</dbReference>
<dbReference type="InterPro" id="IPR001525">
    <property type="entry name" value="C5_MeTfrase"/>
</dbReference>
<dbReference type="PROSITE" id="PS00095">
    <property type="entry name" value="C5_MTASE_2"/>
    <property type="match status" value="1"/>
</dbReference>
<dbReference type="InterPro" id="IPR029063">
    <property type="entry name" value="SAM-dependent_MTases_sf"/>
</dbReference>
<gene>
    <name evidence="9" type="ORF">L9S41_16085</name>
</gene>
<dbReference type="InterPro" id="IPR050390">
    <property type="entry name" value="C5-Methyltransferase"/>
</dbReference>
<comment type="catalytic activity">
    <reaction evidence="5 8">
        <text>a 2'-deoxycytidine in DNA + S-adenosyl-L-methionine = a 5-methyl-2'-deoxycytidine in DNA + S-adenosyl-L-homocysteine + H(+)</text>
        <dbReference type="Rhea" id="RHEA:13681"/>
        <dbReference type="Rhea" id="RHEA-COMP:11369"/>
        <dbReference type="Rhea" id="RHEA-COMP:11370"/>
        <dbReference type="ChEBI" id="CHEBI:15378"/>
        <dbReference type="ChEBI" id="CHEBI:57856"/>
        <dbReference type="ChEBI" id="CHEBI:59789"/>
        <dbReference type="ChEBI" id="CHEBI:85452"/>
        <dbReference type="ChEBI" id="CHEBI:85454"/>
        <dbReference type="EC" id="2.1.1.37"/>
    </reaction>
</comment>
<dbReference type="EC" id="2.1.1.37" evidence="8"/>
<evidence type="ECO:0000256" key="8">
    <source>
        <dbReference type="RuleBase" id="RU000417"/>
    </source>
</evidence>
<accession>A0ABY5ZL55</accession>
<evidence type="ECO:0000256" key="4">
    <source>
        <dbReference type="ARBA" id="ARBA00022747"/>
    </source>
</evidence>
<dbReference type="GO" id="GO:0032259">
    <property type="term" value="P:methylation"/>
    <property type="evidence" value="ECO:0007669"/>
    <property type="project" value="UniProtKB-KW"/>
</dbReference>
<keyword evidence="2 6" id="KW-0808">Transferase</keyword>
<keyword evidence="4" id="KW-0680">Restriction system</keyword>
<name>A0ABY5ZL55_9BACT</name>
<dbReference type="GO" id="GO:0008168">
    <property type="term" value="F:methyltransferase activity"/>
    <property type="evidence" value="ECO:0007669"/>
    <property type="project" value="UniProtKB-KW"/>
</dbReference>
<dbReference type="InterPro" id="IPR031303">
    <property type="entry name" value="C5_meth_CS"/>
</dbReference>
<comment type="similarity">
    <text evidence="6 7">Belongs to the class I-like SAM-binding methyltransferase superfamily. C5-methyltransferase family.</text>
</comment>
<proteinExistence type="inferred from homology"/>
<evidence type="ECO:0000256" key="7">
    <source>
        <dbReference type="RuleBase" id="RU000416"/>
    </source>
</evidence>
<evidence type="ECO:0000256" key="1">
    <source>
        <dbReference type="ARBA" id="ARBA00022603"/>
    </source>
</evidence>
<evidence type="ECO:0000256" key="5">
    <source>
        <dbReference type="ARBA" id="ARBA00047422"/>
    </source>
</evidence>
<evidence type="ECO:0000313" key="10">
    <source>
        <dbReference type="Proteomes" id="UP001060414"/>
    </source>
</evidence>
<protein>
    <recommendedName>
        <fullName evidence="8">Cytosine-specific methyltransferase</fullName>
        <ecNumber evidence="8">2.1.1.37</ecNumber>
    </recommendedName>
</protein>
<dbReference type="EMBL" id="CP092109">
    <property type="protein sequence ID" value="UWZ79184.1"/>
    <property type="molecule type" value="Genomic_DNA"/>
</dbReference>
<dbReference type="Gene3D" id="3.40.50.150">
    <property type="entry name" value="Vaccinia Virus protein VP39"/>
    <property type="match status" value="1"/>
</dbReference>
<dbReference type="PROSITE" id="PS51679">
    <property type="entry name" value="SAM_MT_C5"/>
    <property type="match status" value="1"/>
</dbReference>
<sequence length="431" mass="48655">MLFKGKNNVIPLDFPLVAEEDEIYVARVHGTITEKRVRPRLIDLFCGAGGMTLGFTKLTGHNFEPVWANDFNDHAGKTYNENFGNHCIVGDIVDILEDPATVIPQADVVIGGPPCQGFSLLNKFRDGDPRKQLWRPFMEVVKRSGASVFVMENVPQLLGSFEHGEIVEVARTMGFTLRSAKLCAADYGVPQTRWRAFIIGCRFADPGRVFPPKKTNFSPKNGYRKAFSEEFDVYISDPAPWRTVRDAIEDLPKPVGTEIRTMPPPLDLHFGRKPTAKSLERYKAIPEEGMNRFDLQRRAPHLTPDCWIRKTSGGTDLFGRLWWDRSSVTIRTEFFKPEKGRYLHPVQNRPITHREAARLQSFPDDFKFVGSKIEIAKQIGNAVPPALAARIADCVYALILSKGMLECLMSSARRKEVGSCREFQDGIRSLK</sequence>
<dbReference type="Gene3D" id="3.90.120.10">
    <property type="entry name" value="DNA Methylase, subunit A, domain 2"/>
    <property type="match status" value="1"/>
</dbReference>